<evidence type="ECO:0000256" key="1">
    <source>
        <dbReference type="ARBA" id="ARBA00022450"/>
    </source>
</evidence>
<accession>A0A517NIL4</accession>
<dbReference type="InterPro" id="IPR001227">
    <property type="entry name" value="Ac_transferase_dom_sf"/>
</dbReference>
<gene>
    <name evidence="11" type="ORF">K227x_53960</name>
</gene>
<dbReference type="Gene3D" id="3.90.180.10">
    <property type="entry name" value="Medium-chain alcohol dehydrogenases, catalytic domain"/>
    <property type="match status" value="1"/>
</dbReference>
<dbReference type="Pfam" id="PF08240">
    <property type="entry name" value="ADH_N"/>
    <property type="match status" value="1"/>
</dbReference>
<dbReference type="Pfam" id="PF22621">
    <property type="entry name" value="CurL-like_PKS_C"/>
    <property type="match status" value="1"/>
</dbReference>
<dbReference type="Gene3D" id="3.40.47.10">
    <property type="match status" value="1"/>
</dbReference>
<keyword evidence="3 11" id="KW-0808">Transferase</keyword>
<evidence type="ECO:0000256" key="6">
    <source>
        <dbReference type="PROSITE-ProRule" id="PRU01363"/>
    </source>
</evidence>
<dbReference type="InterPro" id="IPR020807">
    <property type="entry name" value="PKS_DH"/>
</dbReference>
<dbReference type="InterPro" id="IPR050091">
    <property type="entry name" value="PKS_NRPS_Biosynth_Enz"/>
</dbReference>
<dbReference type="SMART" id="SM00827">
    <property type="entry name" value="PKS_AT"/>
    <property type="match status" value="1"/>
</dbReference>
<dbReference type="RefSeq" id="WP_145174358.1">
    <property type="nucleotide sequence ID" value="NZ_CP036525.1"/>
</dbReference>
<dbReference type="InterPro" id="IPR014043">
    <property type="entry name" value="Acyl_transferase_dom"/>
</dbReference>
<dbReference type="Pfam" id="PF21089">
    <property type="entry name" value="PKS_DH_N"/>
    <property type="match status" value="1"/>
</dbReference>
<protein>
    <submittedName>
        <fullName evidence="11">Phenolphthiocerol synthesis polyketide synthase type I Pks15/1</fullName>
        <ecNumber evidence="11">2.3.1.41</ecNumber>
    </submittedName>
</protein>
<dbReference type="FunFam" id="3.40.50.720:FF:000209">
    <property type="entry name" value="Polyketide synthase Pks12"/>
    <property type="match status" value="1"/>
</dbReference>
<dbReference type="PROSITE" id="PS50075">
    <property type="entry name" value="CARRIER"/>
    <property type="match status" value="1"/>
</dbReference>
<dbReference type="GO" id="GO:0031177">
    <property type="term" value="F:phosphopantetheine binding"/>
    <property type="evidence" value="ECO:0007669"/>
    <property type="project" value="InterPro"/>
</dbReference>
<dbReference type="GO" id="GO:0006633">
    <property type="term" value="P:fatty acid biosynthetic process"/>
    <property type="evidence" value="ECO:0007669"/>
    <property type="project" value="InterPro"/>
</dbReference>
<dbReference type="Gene3D" id="3.40.50.720">
    <property type="entry name" value="NAD(P)-binding Rossmann-like Domain"/>
    <property type="match status" value="2"/>
</dbReference>
<evidence type="ECO:0000256" key="2">
    <source>
        <dbReference type="ARBA" id="ARBA00022553"/>
    </source>
</evidence>
<dbReference type="SMART" id="SM00826">
    <property type="entry name" value="PKS_DH"/>
    <property type="match status" value="1"/>
</dbReference>
<dbReference type="PROSITE" id="PS52004">
    <property type="entry name" value="KS3_2"/>
    <property type="match status" value="1"/>
</dbReference>
<keyword evidence="4" id="KW-0511">Multifunctional enzyme</keyword>
<dbReference type="InterPro" id="IPR057326">
    <property type="entry name" value="KR_dom"/>
</dbReference>
<dbReference type="SUPFAM" id="SSF47336">
    <property type="entry name" value="ACP-like"/>
    <property type="match status" value="1"/>
</dbReference>
<dbReference type="InterPro" id="IPR042104">
    <property type="entry name" value="PKS_dehydratase_sf"/>
</dbReference>
<feature type="region of interest" description="Disordered" evidence="7">
    <location>
        <begin position="1217"/>
        <end position="1240"/>
    </location>
</feature>
<dbReference type="Pfam" id="PF16197">
    <property type="entry name" value="KAsynt_C_assoc"/>
    <property type="match status" value="1"/>
</dbReference>
<dbReference type="InterPro" id="IPR036291">
    <property type="entry name" value="NAD(P)-bd_dom_sf"/>
</dbReference>
<feature type="active site" description="Proton acceptor; for dehydratase activity" evidence="6">
    <location>
        <position position="1028"/>
    </location>
</feature>
<evidence type="ECO:0000259" key="8">
    <source>
        <dbReference type="PROSITE" id="PS50075"/>
    </source>
</evidence>
<dbReference type="EC" id="2.3.1.41" evidence="11"/>
<evidence type="ECO:0000256" key="3">
    <source>
        <dbReference type="ARBA" id="ARBA00022679"/>
    </source>
</evidence>
<dbReference type="SMART" id="SM00825">
    <property type="entry name" value="PKS_KS"/>
    <property type="match status" value="1"/>
</dbReference>
<dbReference type="InterPro" id="IPR009081">
    <property type="entry name" value="PP-bd_ACP"/>
</dbReference>
<dbReference type="InterPro" id="IPR014030">
    <property type="entry name" value="Ketoacyl_synth_N"/>
</dbReference>
<dbReference type="InterPro" id="IPR049552">
    <property type="entry name" value="PKS_DH_N"/>
</dbReference>
<dbReference type="InterPro" id="IPR020843">
    <property type="entry name" value="ER"/>
</dbReference>
<dbReference type="InterPro" id="IPR013968">
    <property type="entry name" value="PKS_KR"/>
</dbReference>
<dbReference type="EMBL" id="CP036525">
    <property type="protein sequence ID" value="QDT06972.1"/>
    <property type="molecule type" value="Genomic_DNA"/>
</dbReference>
<dbReference type="InterPro" id="IPR020841">
    <property type="entry name" value="PKS_Beta-ketoAc_synthase_dom"/>
</dbReference>
<feature type="domain" description="PKS/mFAS DH" evidence="10">
    <location>
        <begin position="997"/>
        <end position="1308"/>
    </location>
</feature>
<dbReference type="Gene3D" id="3.10.129.110">
    <property type="entry name" value="Polyketide synthase dehydratase"/>
    <property type="match status" value="1"/>
</dbReference>
<dbReference type="OrthoDB" id="219272at2"/>
<dbReference type="PROSITE" id="PS00606">
    <property type="entry name" value="KS3_1"/>
    <property type="match status" value="1"/>
</dbReference>
<sequence length="2245" mass="239198">MHSPTNDPPKSDPAAPVGDRIANLSPAQKELLRKRLAQRRRQAGAVAGDSVAPDVAARVAAQPPQSGRSQDVAIVGMGCRFPGAASIDQYWDLIESGREAIGPVPGDRWDSERFFDPTGRSPGKMSVNAMGAIDDVDQFDAAFFGITPREASRMDPQQRLLLEVTWETFENAGIPIESMAGSKTGVFIGIGGTDYSKIPARYPNYFDHVDAHIGTGNALSIAAGRISYLFDFQGPSYIVDTACSSALVAIHNAVVTLATGQCDAAVAGGVNLILSPETTIAFSKARMLSPDGHCRPFDDSANGYVRGEGCGVVLLKRLSDAQRDGDPILGVIRGSAVNQDGRTSGITAPSGPAQTRVIRDALQQANLNINDISYVEAHGTGTPLGDPIELMALSEVFASRDPNLPAVRVGSVKANIGHTETASGIAGLIKVLLMFQQRRIPGQVNFHNLNTNVRFNRTEIQIADTTTPWDLPSGMPTVAGVSSFGFGGTNAHLIVQAAAKSESTPGSLHHDSSRQHSASATRPIAPEIVLPLSAADSDALPVLAECYADAIATSGDMDSAAGFRDICGTAAVARSGLVERVAIVAADADQMVRQLREFASRDPDHTASAVGTVLRGRKPVGRRRKVAMLFTGQGAQYVDMGRRLSETMPVFASALQACSDSIDAELTVPLAQILAGQSGELTIDHTSFAQVAICAVQCALVDTFGHFGVVPDVVAGHSIGEIAALYAAQAISRDDALRIAAHRGAEMGRLPAGGTMAAILASANEVQDWIRQSKSTAVIAAMNGPGNTVIAGLADEVDRVLAIARQSDVVVRPLQVSHAFHSPLMKPAVEPLRAKLASFLKPAVIPRNVSFLSSMTGARYDQPIDVDYWIRHLVAPVRFTDTIDQLSRGRLDMAIEIGPKSQLAGMIRHASAATADADEAHSYVCVPSLNPKTDDYQSWVSALAMAWCVGAPVQWAKLATIFPVDLAHLPTYPFQRQRHWYDPPGIGNDGGAGDRVHPLLGSSQSLADGRTIYTNVVRKSDPNYVSDHVVSGSVTMPAAAWIETLRAAASVSMPDGFELREIEIDRALFLDDDQSVTLQITVDAGVRRHSIHIDSRTDEPDANWQRCASAVVIVTDAESASDEPDGSQRITPLSPPPLSAGGIDPDWLYDRFDDAGLQYGNYFRVLDQIVSDRTCASGSLQIHDDLASDVGRLRLHPTLLDGALQLIATVAPTAHSLTSKPSAADPEIPNRPHDAASGSDPVETYLPVGVGRLIVQSDQPIASAIVVRRDSDTAGELIADVDCLDATGKPVAMLRAVRLTSLSRRQDSGMVDTQAWRYQVIWTESTDVPPPHTGGSVDGSDSDGDANGPTEWFGDPVWTSGPDVGANRQHRRPHWVYVVAPDLATDANGSVADTLSGEAFIADDRSIDRVTDVIHWVQQALVADPPPRLTVVTCRAAAVVDGDPVDPVATSVAAVCRVAANEHPQLDLQHLDVDKFDDDAGVSVSNALSQLPTETESAWRDGRWWHPRLQSTRTLPSHSTIADAAAAIEIAVPTSGAYRIRLDGTNRLDGLIAERIVPPPAGDGEVGVSIRAVGLNFSDVLKAMGLYPGIRDDVTPLGIEIAGTVTKLGAGVDRFSLGDRVMGVVPHGFATDDATHDYLLAKIPANFTDEEAAVLPIAFMTAHHAICNIGRIRRGESILIHAGAGGVGLAAIQVAQSMGATVFATAGSTVKRTLLVQLGLDPDNVFDSRDIRSMDRLRSRTGGRGVDIVLNSLPGEWIDESLRALAPYGRFLEIGKTDIYQNRPVGLAPFQDNLTYSAIDLDRMFRSRADEVRELFDQVVRQFEAGIYRPVPITWFQMDELPAAMRFMAARRNMGKIVVSVPPTQPDTASSHGLHLITGGSGAIAIGLARRLIQRGARSVALVARRPVSEAISALQGWTRQQGAECHYLQADCSDESSLRSAIATLPGEHCQVSHVYHAAGLLDDRLLHETSPESIRLVMTPKAIGAQVLDRALADHPIVSFQMLGSVASVFGSPGQSNYAAANAFLEGFASDRRSRGLPASLVHWGPWAESTVDSGANGGMANDPDRLRNLAARGLNPLAFDRAIDLLIDASQPNAPPVAVVVDADFGRMLAGANAKSLPSVLRGWMPGSGQVVSATATARDAVFLTKYFASSDDDRTDLLVAYFADQLAKIMSMKAASLDPDQPLGGLGLDSLMAIELKNTIEARLELTLPISKFMNDPTLRSLATAAAGILENQRSETDDAR</sequence>
<dbReference type="Pfam" id="PF02801">
    <property type="entry name" value="Ketoacyl-synt_C"/>
    <property type="match status" value="1"/>
</dbReference>
<evidence type="ECO:0000259" key="9">
    <source>
        <dbReference type="PROSITE" id="PS52004"/>
    </source>
</evidence>
<name>A0A517NIL4_9BACT</name>
<evidence type="ECO:0000313" key="11">
    <source>
        <dbReference type="EMBL" id="QDT06972.1"/>
    </source>
</evidence>
<dbReference type="SUPFAM" id="SSF53901">
    <property type="entry name" value="Thiolase-like"/>
    <property type="match status" value="1"/>
</dbReference>
<feature type="region of interest" description="Disordered" evidence="7">
    <location>
        <begin position="1"/>
        <end position="24"/>
    </location>
</feature>
<dbReference type="Gene3D" id="1.10.1200.10">
    <property type="entry name" value="ACP-like"/>
    <property type="match status" value="1"/>
</dbReference>
<dbReference type="Pfam" id="PF00698">
    <property type="entry name" value="Acyl_transf_1"/>
    <property type="match status" value="1"/>
</dbReference>
<dbReference type="InterPro" id="IPR016036">
    <property type="entry name" value="Malonyl_transacylase_ACP-bd"/>
</dbReference>
<dbReference type="Pfam" id="PF13602">
    <property type="entry name" value="ADH_zinc_N_2"/>
    <property type="match status" value="1"/>
</dbReference>
<dbReference type="InterPro" id="IPR049551">
    <property type="entry name" value="PKS_DH_C"/>
</dbReference>
<keyword evidence="11" id="KW-0012">Acyltransferase</keyword>
<dbReference type="GO" id="GO:0005886">
    <property type="term" value="C:plasma membrane"/>
    <property type="evidence" value="ECO:0007669"/>
    <property type="project" value="TreeGrafter"/>
</dbReference>
<dbReference type="Pfam" id="PF00550">
    <property type="entry name" value="PP-binding"/>
    <property type="match status" value="1"/>
</dbReference>
<dbReference type="PROSITE" id="PS52019">
    <property type="entry name" value="PKS_MFAS_DH"/>
    <property type="match status" value="1"/>
</dbReference>
<dbReference type="Pfam" id="PF00109">
    <property type="entry name" value="ketoacyl-synt"/>
    <property type="match status" value="1"/>
</dbReference>
<dbReference type="SMART" id="SM00823">
    <property type="entry name" value="PKS_PP"/>
    <property type="match status" value="1"/>
</dbReference>
<dbReference type="SUPFAM" id="SSF51735">
    <property type="entry name" value="NAD(P)-binding Rossmann-fold domains"/>
    <property type="match status" value="3"/>
</dbReference>
<dbReference type="SMART" id="SM00829">
    <property type="entry name" value="PKS_ER"/>
    <property type="match status" value="1"/>
</dbReference>
<dbReference type="GO" id="GO:0016491">
    <property type="term" value="F:oxidoreductase activity"/>
    <property type="evidence" value="ECO:0007669"/>
    <property type="project" value="InterPro"/>
</dbReference>
<dbReference type="InterPro" id="IPR016039">
    <property type="entry name" value="Thiolase-like"/>
</dbReference>
<dbReference type="CDD" id="cd00833">
    <property type="entry name" value="PKS"/>
    <property type="match status" value="1"/>
</dbReference>
<dbReference type="Gene3D" id="3.40.366.10">
    <property type="entry name" value="Malonyl-Coenzyme A Acyl Carrier Protein, domain 2"/>
    <property type="match status" value="1"/>
</dbReference>
<comment type="function">
    <text evidence="5">Involved in production of the polyketide antibiotic thailandamide.</text>
</comment>
<dbReference type="InterPro" id="IPR016035">
    <property type="entry name" value="Acyl_Trfase/lysoPLipase"/>
</dbReference>
<dbReference type="KEGG" id="rlc:K227x_53960"/>
<dbReference type="SUPFAM" id="SSF55048">
    <property type="entry name" value="Probable ACP-binding domain of malonyl-CoA ACP transacylase"/>
    <property type="match status" value="1"/>
</dbReference>
<feature type="active site" description="Proton donor; for dehydratase activity" evidence="6">
    <location>
        <position position="1201"/>
    </location>
</feature>
<dbReference type="InterPro" id="IPR032821">
    <property type="entry name" value="PKS_assoc"/>
</dbReference>
<dbReference type="FunFam" id="3.40.47.10:FF:000019">
    <property type="entry name" value="Polyketide synthase type I"/>
    <property type="match status" value="1"/>
</dbReference>
<evidence type="ECO:0000256" key="4">
    <source>
        <dbReference type="ARBA" id="ARBA00023268"/>
    </source>
</evidence>
<dbReference type="InterPro" id="IPR014031">
    <property type="entry name" value="Ketoacyl_synth_C"/>
</dbReference>
<evidence type="ECO:0000256" key="5">
    <source>
        <dbReference type="ARBA" id="ARBA00054155"/>
    </source>
</evidence>
<feature type="region of interest" description="Disordered" evidence="7">
    <location>
        <begin position="1117"/>
        <end position="1138"/>
    </location>
</feature>
<feature type="domain" description="Ketosynthase family 3 (KS3)" evidence="9">
    <location>
        <begin position="69"/>
        <end position="497"/>
    </location>
</feature>
<dbReference type="InterPro" id="IPR018201">
    <property type="entry name" value="Ketoacyl_synth_AS"/>
</dbReference>
<dbReference type="SUPFAM" id="SSF50129">
    <property type="entry name" value="GroES-like"/>
    <property type="match status" value="1"/>
</dbReference>
<evidence type="ECO:0000313" key="12">
    <source>
        <dbReference type="Proteomes" id="UP000318538"/>
    </source>
</evidence>
<dbReference type="InterPro" id="IPR013154">
    <property type="entry name" value="ADH-like_N"/>
</dbReference>
<dbReference type="InterPro" id="IPR011032">
    <property type="entry name" value="GroES-like_sf"/>
</dbReference>
<feature type="region of interest" description="N-terminal hotdog fold" evidence="6">
    <location>
        <begin position="997"/>
        <end position="1119"/>
    </location>
</feature>
<dbReference type="GO" id="GO:0071770">
    <property type="term" value="P:DIM/DIP cell wall layer assembly"/>
    <property type="evidence" value="ECO:0007669"/>
    <property type="project" value="TreeGrafter"/>
</dbReference>
<keyword evidence="1" id="KW-0596">Phosphopantetheine</keyword>
<organism evidence="11 12">
    <name type="scientific">Rubripirellula lacrimiformis</name>
    <dbReference type="NCBI Taxonomy" id="1930273"/>
    <lineage>
        <taxon>Bacteria</taxon>
        <taxon>Pseudomonadati</taxon>
        <taxon>Planctomycetota</taxon>
        <taxon>Planctomycetia</taxon>
        <taxon>Pirellulales</taxon>
        <taxon>Pirellulaceae</taxon>
        <taxon>Rubripirellula</taxon>
    </lineage>
</organism>
<dbReference type="PANTHER" id="PTHR43775">
    <property type="entry name" value="FATTY ACID SYNTHASE"/>
    <property type="match status" value="1"/>
</dbReference>
<feature type="domain" description="Carrier" evidence="8">
    <location>
        <begin position="2157"/>
        <end position="2234"/>
    </location>
</feature>
<dbReference type="GO" id="GO:0004315">
    <property type="term" value="F:3-oxoacyl-[acyl-carrier-protein] synthase activity"/>
    <property type="evidence" value="ECO:0007669"/>
    <property type="project" value="UniProtKB-EC"/>
</dbReference>
<evidence type="ECO:0000259" key="10">
    <source>
        <dbReference type="PROSITE" id="PS52019"/>
    </source>
</evidence>
<dbReference type="InterPro" id="IPR020806">
    <property type="entry name" value="PKS_PP-bd"/>
</dbReference>
<dbReference type="Gene3D" id="3.30.70.3290">
    <property type="match status" value="1"/>
</dbReference>
<dbReference type="SMART" id="SM00822">
    <property type="entry name" value="PKS_KR"/>
    <property type="match status" value="1"/>
</dbReference>
<evidence type="ECO:0000256" key="7">
    <source>
        <dbReference type="SAM" id="MobiDB-lite"/>
    </source>
</evidence>
<dbReference type="CDD" id="cd05195">
    <property type="entry name" value="enoyl_red"/>
    <property type="match status" value="1"/>
</dbReference>
<dbReference type="PANTHER" id="PTHR43775:SF37">
    <property type="entry name" value="SI:DKEY-61P9.11"/>
    <property type="match status" value="1"/>
</dbReference>
<dbReference type="Proteomes" id="UP000318538">
    <property type="component" value="Chromosome"/>
</dbReference>
<dbReference type="SUPFAM" id="SSF52151">
    <property type="entry name" value="FabD/lysophospholipase-like"/>
    <property type="match status" value="1"/>
</dbReference>
<reference evidence="11 12" key="1">
    <citation type="submission" date="2019-02" db="EMBL/GenBank/DDBJ databases">
        <title>Deep-cultivation of Planctomycetes and their phenomic and genomic characterization uncovers novel biology.</title>
        <authorList>
            <person name="Wiegand S."/>
            <person name="Jogler M."/>
            <person name="Boedeker C."/>
            <person name="Pinto D."/>
            <person name="Vollmers J."/>
            <person name="Rivas-Marin E."/>
            <person name="Kohn T."/>
            <person name="Peeters S.H."/>
            <person name="Heuer A."/>
            <person name="Rast P."/>
            <person name="Oberbeckmann S."/>
            <person name="Bunk B."/>
            <person name="Jeske O."/>
            <person name="Meyerdierks A."/>
            <person name="Storesund J.E."/>
            <person name="Kallscheuer N."/>
            <person name="Luecker S."/>
            <person name="Lage O.M."/>
            <person name="Pohl T."/>
            <person name="Merkel B.J."/>
            <person name="Hornburger P."/>
            <person name="Mueller R.-W."/>
            <person name="Bruemmer F."/>
            <person name="Labrenz M."/>
            <person name="Spormann A.M."/>
            <person name="Op den Camp H."/>
            <person name="Overmann J."/>
            <person name="Amann R."/>
            <person name="Jetten M.S.M."/>
            <person name="Mascher T."/>
            <person name="Medema M.H."/>
            <person name="Devos D.P."/>
            <person name="Kaster A.-K."/>
            <person name="Ovreas L."/>
            <person name="Rohde M."/>
            <person name="Galperin M.Y."/>
            <person name="Jogler C."/>
        </authorList>
    </citation>
    <scope>NUCLEOTIDE SEQUENCE [LARGE SCALE GENOMIC DNA]</scope>
    <source>
        <strain evidence="11 12">K22_7</strain>
    </source>
</reference>
<keyword evidence="2" id="KW-0597">Phosphoprotein</keyword>
<dbReference type="Pfam" id="PF14765">
    <property type="entry name" value="PS-DH"/>
    <property type="match status" value="1"/>
</dbReference>
<dbReference type="InterPro" id="IPR036736">
    <property type="entry name" value="ACP-like_sf"/>
</dbReference>
<dbReference type="GO" id="GO:0005737">
    <property type="term" value="C:cytoplasm"/>
    <property type="evidence" value="ECO:0007669"/>
    <property type="project" value="TreeGrafter"/>
</dbReference>
<dbReference type="GO" id="GO:0004312">
    <property type="term" value="F:fatty acid synthase activity"/>
    <property type="evidence" value="ECO:0007669"/>
    <property type="project" value="TreeGrafter"/>
</dbReference>
<feature type="region of interest" description="C-terminal hotdog fold" evidence="6">
    <location>
        <begin position="1140"/>
        <end position="1308"/>
    </location>
</feature>
<proteinExistence type="predicted"/>
<dbReference type="InterPro" id="IPR049900">
    <property type="entry name" value="PKS_mFAS_DH"/>
</dbReference>
<keyword evidence="12" id="KW-1185">Reference proteome</keyword>
<feature type="region of interest" description="Disordered" evidence="7">
    <location>
        <begin position="1325"/>
        <end position="1358"/>
    </location>
</feature>
<dbReference type="Pfam" id="PF08659">
    <property type="entry name" value="KR"/>
    <property type="match status" value="1"/>
</dbReference>